<protein>
    <submittedName>
        <fullName evidence="2">Uncharacterized protein</fullName>
    </submittedName>
</protein>
<reference evidence="2 3" key="1">
    <citation type="submission" date="2016-10" db="EMBL/GenBank/DDBJ databases">
        <authorList>
            <person name="Varghese N."/>
            <person name="Submissions S."/>
        </authorList>
    </citation>
    <scope>NUCLEOTIDE SEQUENCE [LARGE SCALE GENOMIC DNA]</scope>
    <source>
        <strain evidence="2 3">DSM 20748</strain>
    </source>
</reference>
<gene>
    <name evidence="2" type="ORF">SAMN04488081_1250</name>
</gene>
<dbReference type="Proteomes" id="UP000198647">
    <property type="component" value="Unassembled WGS sequence"/>
</dbReference>
<feature type="transmembrane region" description="Helical" evidence="1">
    <location>
        <begin position="21"/>
        <end position="40"/>
    </location>
</feature>
<proteinExistence type="predicted"/>
<evidence type="ECO:0000256" key="1">
    <source>
        <dbReference type="SAM" id="Phobius"/>
    </source>
</evidence>
<evidence type="ECO:0000313" key="2">
    <source>
        <dbReference type="EMBL" id="SDX73720.1"/>
    </source>
</evidence>
<keyword evidence="1" id="KW-0812">Transmembrane</keyword>
<keyword evidence="1" id="KW-1133">Transmembrane helix</keyword>
<evidence type="ECO:0000313" key="3">
    <source>
        <dbReference type="Proteomes" id="UP000198647"/>
    </source>
</evidence>
<comment type="caution">
    <text evidence="2">The sequence shown here is derived from an EMBL/GenBank/DDBJ whole genome shotgun (WGS) entry which is preliminary data.</text>
</comment>
<accession>A0A1H3E529</accession>
<dbReference type="RefSeq" id="WP_093106349.1">
    <property type="nucleotide sequence ID" value="NZ_FNOS01000002.1"/>
</dbReference>
<organism evidence="2 3">
    <name type="scientific">Salimicrobium album</name>
    <dbReference type="NCBI Taxonomy" id="50717"/>
    <lineage>
        <taxon>Bacteria</taxon>
        <taxon>Bacillati</taxon>
        <taxon>Bacillota</taxon>
        <taxon>Bacilli</taxon>
        <taxon>Bacillales</taxon>
        <taxon>Bacillaceae</taxon>
        <taxon>Salimicrobium</taxon>
    </lineage>
</organism>
<keyword evidence="3" id="KW-1185">Reference proteome</keyword>
<keyword evidence="1" id="KW-0472">Membrane</keyword>
<feature type="transmembrane region" description="Helical" evidence="1">
    <location>
        <begin position="46"/>
        <end position="64"/>
    </location>
</feature>
<dbReference type="EMBL" id="FNOS01000002">
    <property type="protein sequence ID" value="SDX73720.1"/>
    <property type="molecule type" value="Genomic_DNA"/>
</dbReference>
<sequence length="66" mass="7448">MNEEKIRHLEMIQPIISRMAANSFYLKGWAVTLVTALLTYKSTQTIGGSDLIIFILPIVVYGSMKM</sequence>
<name>A0A1H3E529_9BACI</name>